<proteinExistence type="predicted"/>
<sequence>MRVQQEKRKELEGYAVLRQRQRRR</sequence>
<protein>
    <submittedName>
        <fullName evidence="1">Uncharacterized protein</fullName>
    </submittedName>
</protein>
<organism evidence="1 2">
    <name type="scientific">Senna tora</name>
    <dbReference type="NCBI Taxonomy" id="362788"/>
    <lineage>
        <taxon>Eukaryota</taxon>
        <taxon>Viridiplantae</taxon>
        <taxon>Streptophyta</taxon>
        <taxon>Embryophyta</taxon>
        <taxon>Tracheophyta</taxon>
        <taxon>Spermatophyta</taxon>
        <taxon>Magnoliopsida</taxon>
        <taxon>eudicotyledons</taxon>
        <taxon>Gunneridae</taxon>
        <taxon>Pentapetalae</taxon>
        <taxon>rosids</taxon>
        <taxon>fabids</taxon>
        <taxon>Fabales</taxon>
        <taxon>Fabaceae</taxon>
        <taxon>Caesalpinioideae</taxon>
        <taxon>Cassia clade</taxon>
        <taxon>Senna</taxon>
    </lineage>
</organism>
<comment type="caution">
    <text evidence="1">The sequence shown here is derived from an EMBL/GenBank/DDBJ whole genome shotgun (WGS) entry which is preliminary data.</text>
</comment>
<reference evidence="1" key="1">
    <citation type="submission" date="2020-09" db="EMBL/GenBank/DDBJ databases">
        <title>Genome-Enabled Discovery of Anthraquinone Biosynthesis in Senna tora.</title>
        <authorList>
            <person name="Kang S.-H."/>
            <person name="Pandey R.P."/>
            <person name="Lee C.-M."/>
            <person name="Sim J.-S."/>
            <person name="Jeong J.-T."/>
            <person name="Choi B.-S."/>
            <person name="Jung M."/>
            <person name="Ginzburg D."/>
            <person name="Zhao K."/>
            <person name="Won S.Y."/>
            <person name="Oh T.-J."/>
            <person name="Yu Y."/>
            <person name="Kim N.-H."/>
            <person name="Lee O.R."/>
            <person name="Lee T.-H."/>
            <person name="Bashyal P."/>
            <person name="Kim T.-S."/>
            <person name="Lee W.-H."/>
            <person name="Kawkins C."/>
            <person name="Kim C.-K."/>
            <person name="Kim J.S."/>
            <person name="Ahn B.O."/>
            <person name="Rhee S.Y."/>
            <person name="Sohng J.K."/>
        </authorList>
    </citation>
    <scope>NUCLEOTIDE SEQUENCE</scope>
    <source>
        <tissue evidence="1">Leaf</tissue>
    </source>
</reference>
<keyword evidence="2" id="KW-1185">Reference proteome</keyword>
<name>A0A834SR76_9FABA</name>
<dbReference type="AlphaFoldDB" id="A0A834SR76"/>
<dbReference type="EMBL" id="JAAIUW010000012">
    <property type="protein sequence ID" value="KAF7807465.1"/>
    <property type="molecule type" value="Genomic_DNA"/>
</dbReference>
<gene>
    <name evidence="1" type="ORF">G2W53_039626</name>
</gene>
<evidence type="ECO:0000313" key="1">
    <source>
        <dbReference type="EMBL" id="KAF7807465.1"/>
    </source>
</evidence>
<evidence type="ECO:0000313" key="2">
    <source>
        <dbReference type="Proteomes" id="UP000634136"/>
    </source>
</evidence>
<dbReference type="Proteomes" id="UP000634136">
    <property type="component" value="Unassembled WGS sequence"/>
</dbReference>
<accession>A0A834SR76</accession>